<dbReference type="PANTHER" id="PTHR24305:SF227">
    <property type="entry name" value="P450, PUTATIVE (EUROFUNG)-RELATED"/>
    <property type="match status" value="1"/>
</dbReference>
<dbReference type="InterPro" id="IPR050121">
    <property type="entry name" value="Cytochrome_P450_monoxygenase"/>
</dbReference>
<dbReference type="SUPFAM" id="SSF48264">
    <property type="entry name" value="Cytochrome P450"/>
    <property type="match status" value="1"/>
</dbReference>
<dbReference type="PRINTS" id="PR00463">
    <property type="entry name" value="EP450I"/>
</dbReference>
<proteinExistence type="predicted"/>
<protein>
    <recommendedName>
        <fullName evidence="4">Cytochrome P450</fullName>
    </recommendedName>
</protein>
<sequence length="562" mass="63329">MDFPWSSAVLRSIAGSFILVRLTPIYTFGASYIGTFFVLLLLQIFAVVLWQAVLWPRLFSPLRHLPTPKGGSFFNGHFTTITKEPSGHPHRRWFAEVPNKGLIYYKTLLNQERLLPTSPEALRETLMTKCYEFEKPAMTRLGLQKVLGVGVLLAEGEEHKRQRHALNPAFDYRHIIDLHPTFWDISHRLVDALMTITTNRENTSEKSLSNAPVVEIGGWASRATLDIIGDAGMGQDFNAIEDPNTPLNATYRKVFQIPSSQQQLLGLLSFFLPTWFVRSLPLTHNANVAEASTSIKKVCHELIHRKQEKLNLLKREEEGQDKAGGKTVRDKDILSVALSSGEFTEDDLVNQMMTFLAAGHETTASSLVWAFYLLCKHREMQTRLREEVRANLPSISDASTKLTATALDHCYFLKAFCNEVLRIYPVVPITLREAAHDTTILDQFVPKGTKIIFSPMAINTSTSMWGPDADKFDPDRWMAPGQSKTGGANSAYAYMTFLQGYRACIGMKFAMTEFACLVAAVVGRFEFEFEDPEYPSKIKIKGGITSKPKDGLHMRMRPLEGW</sequence>
<name>A0ABR4AN81_9LECA</name>
<dbReference type="EMBL" id="JBEFKJ010000008">
    <property type="protein sequence ID" value="KAL2044903.1"/>
    <property type="molecule type" value="Genomic_DNA"/>
</dbReference>
<evidence type="ECO:0000313" key="3">
    <source>
        <dbReference type="Proteomes" id="UP001590950"/>
    </source>
</evidence>
<dbReference type="CDD" id="cd11069">
    <property type="entry name" value="CYP_FUM15-like"/>
    <property type="match status" value="1"/>
</dbReference>
<comment type="caution">
    <text evidence="2">The sequence shown here is derived from an EMBL/GenBank/DDBJ whole genome shotgun (WGS) entry which is preliminary data.</text>
</comment>
<dbReference type="Pfam" id="PF00067">
    <property type="entry name" value="p450"/>
    <property type="match status" value="1"/>
</dbReference>
<dbReference type="InterPro" id="IPR002401">
    <property type="entry name" value="Cyt_P450_E_grp-I"/>
</dbReference>
<organism evidence="2 3">
    <name type="scientific">Stereocaulon virgatum</name>
    <dbReference type="NCBI Taxonomy" id="373712"/>
    <lineage>
        <taxon>Eukaryota</taxon>
        <taxon>Fungi</taxon>
        <taxon>Dikarya</taxon>
        <taxon>Ascomycota</taxon>
        <taxon>Pezizomycotina</taxon>
        <taxon>Lecanoromycetes</taxon>
        <taxon>OSLEUM clade</taxon>
        <taxon>Lecanoromycetidae</taxon>
        <taxon>Lecanorales</taxon>
        <taxon>Lecanorineae</taxon>
        <taxon>Stereocaulaceae</taxon>
        <taxon>Stereocaulon</taxon>
    </lineage>
</organism>
<evidence type="ECO:0000313" key="2">
    <source>
        <dbReference type="EMBL" id="KAL2044903.1"/>
    </source>
</evidence>
<keyword evidence="1" id="KW-0812">Transmembrane</keyword>
<accession>A0ABR4AN81</accession>
<evidence type="ECO:0000256" key="1">
    <source>
        <dbReference type="SAM" id="Phobius"/>
    </source>
</evidence>
<keyword evidence="1" id="KW-1133">Transmembrane helix</keyword>
<feature type="transmembrane region" description="Helical" evidence="1">
    <location>
        <begin position="32"/>
        <end position="55"/>
    </location>
</feature>
<dbReference type="PANTHER" id="PTHR24305">
    <property type="entry name" value="CYTOCHROME P450"/>
    <property type="match status" value="1"/>
</dbReference>
<gene>
    <name evidence="2" type="ORF">N7G274_002678</name>
</gene>
<dbReference type="PRINTS" id="PR00385">
    <property type="entry name" value="P450"/>
</dbReference>
<evidence type="ECO:0008006" key="4">
    <source>
        <dbReference type="Google" id="ProtNLM"/>
    </source>
</evidence>
<dbReference type="InterPro" id="IPR036396">
    <property type="entry name" value="Cyt_P450_sf"/>
</dbReference>
<dbReference type="InterPro" id="IPR001128">
    <property type="entry name" value="Cyt_P450"/>
</dbReference>
<dbReference type="Proteomes" id="UP001590950">
    <property type="component" value="Unassembled WGS sequence"/>
</dbReference>
<dbReference type="Gene3D" id="1.10.630.10">
    <property type="entry name" value="Cytochrome P450"/>
    <property type="match status" value="1"/>
</dbReference>
<keyword evidence="1" id="KW-0472">Membrane</keyword>
<keyword evidence="3" id="KW-1185">Reference proteome</keyword>
<reference evidence="2 3" key="1">
    <citation type="submission" date="2024-09" db="EMBL/GenBank/DDBJ databases">
        <title>Rethinking Asexuality: The Enigmatic Case of Functional Sexual Genes in Lepraria (Stereocaulaceae).</title>
        <authorList>
            <person name="Doellman M."/>
            <person name="Sun Y."/>
            <person name="Barcenas-Pena A."/>
            <person name="Lumbsch H.T."/>
            <person name="Grewe F."/>
        </authorList>
    </citation>
    <scope>NUCLEOTIDE SEQUENCE [LARGE SCALE GENOMIC DNA]</scope>
    <source>
        <strain evidence="2 3">Mercado 3170</strain>
    </source>
</reference>